<evidence type="ECO:0000256" key="1">
    <source>
        <dbReference type="SAM" id="MobiDB-lite"/>
    </source>
</evidence>
<dbReference type="EMBL" id="FNCN01000005">
    <property type="protein sequence ID" value="SDG55235.1"/>
    <property type="molecule type" value="Genomic_DNA"/>
</dbReference>
<dbReference type="OrthoDB" id="3543570at2"/>
<feature type="region of interest" description="Disordered" evidence="1">
    <location>
        <begin position="196"/>
        <end position="244"/>
    </location>
</feature>
<feature type="compositionally biased region" description="Basic residues" evidence="1">
    <location>
        <begin position="9"/>
        <end position="18"/>
    </location>
</feature>
<dbReference type="Proteomes" id="UP000198923">
    <property type="component" value="Unassembled WGS sequence"/>
</dbReference>
<accession>A0A1G7V5S2</accession>
<keyword evidence="2" id="KW-0472">Membrane</keyword>
<feature type="compositionally biased region" description="Basic and acidic residues" evidence="1">
    <location>
        <begin position="210"/>
        <end position="226"/>
    </location>
</feature>
<evidence type="ECO:0000313" key="3">
    <source>
        <dbReference type="EMBL" id="SDG55235.1"/>
    </source>
</evidence>
<evidence type="ECO:0000256" key="2">
    <source>
        <dbReference type="SAM" id="Phobius"/>
    </source>
</evidence>
<organism evidence="3 4">
    <name type="scientific">Sinosporangium album</name>
    <dbReference type="NCBI Taxonomy" id="504805"/>
    <lineage>
        <taxon>Bacteria</taxon>
        <taxon>Bacillati</taxon>
        <taxon>Actinomycetota</taxon>
        <taxon>Actinomycetes</taxon>
        <taxon>Streptosporangiales</taxon>
        <taxon>Streptosporangiaceae</taxon>
        <taxon>Sinosporangium</taxon>
    </lineage>
</organism>
<dbReference type="RefSeq" id="WP_093169526.1">
    <property type="nucleotide sequence ID" value="NZ_FNCN01000005.1"/>
</dbReference>
<sequence>MDDDEVPPRRRGRLGRWGRRTDDQEADEWNSWLTAGDDDEPARPAAGLPQREAARDRPQAPRRLSIGRPSFVRPYAEPEPAAADEGDAGEPGEKWDALPPSARWYGTPAKPDTAKAGKGGHRGAMVFGVLGAGAGVVAATVWGVLTLTAPESLSTGAEANADAATGIGYPIPDGWRHDALPPVSGFTSAVRGGGSVLMIGPGSTRPGTADTDKSASDKSASDKSAPDKSALGTSASGKGDPDMSVPAKAVVELTELYEDLLLQGSDVELVEDRPFNVAGFTGHSRSVRAVYNDVINRPAFLRVLVLTRPGRDAVVLAVSQPDGDGVRSEIDDIMSGLWAAR</sequence>
<feature type="transmembrane region" description="Helical" evidence="2">
    <location>
        <begin position="124"/>
        <end position="145"/>
    </location>
</feature>
<gene>
    <name evidence="3" type="ORF">SAMN05421505_105134</name>
</gene>
<protein>
    <submittedName>
        <fullName evidence="3">Uncharacterized protein</fullName>
    </submittedName>
</protein>
<proteinExistence type="predicted"/>
<dbReference type="AlphaFoldDB" id="A0A1G7V5S2"/>
<evidence type="ECO:0000313" key="4">
    <source>
        <dbReference type="Proteomes" id="UP000198923"/>
    </source>
</evidence>
<keyword evidence="2" id="KW-1133">Transmembrane helix</keyword>
<name>A0A1G7V5S2_9ACTN</name>
<keyword evidence="4" id="KW-1185">Reference proteome</keyword>
<dbReference type="STRING" id="504805.SAMN05421505_105134"/>
<keyword evidence="2" id="KW-0812">Transmembrane</keyword>
<reference evidence="3 4" key="1">
    <citation type="submission" date="2016-10" db="EMBL/GenBank/DDBJ databases">
        <authorList>
            <person name="de Groot N.N."/>
        </authorList>
    </citation>
    <scope>NUCLEOTIDE SEQUENCE [LARGE SCALE GENOMIC DNA]</scope>
    <source>
        <strain evidence="3 4">CPCC 201354</strain>
    </source>
</reference>
<feature type="region of interest" description="Disordered" evidence="1">
    <location>
        <begin position="1"/>
        <end position="119"/>
    </location>
</feature>